<dbReference type="GeneID" id="6080207"/>
<dbReference type="KEGG" id="lbc:LACBIDRAFT_304080"/>
<dbReference type="Gene3D" id="2.130.10.10">
    <property type="entry name" value="YVTN repeat-like/Quinoprotein amine dehydrogenase"/>
    <property type="match status" value="1"/>
</dbReference>
<dbReference type="EMBL" id="DS547276">
    <property type="protein sequence ID" value="EDQ98462.1"/>
    <property type="molecule type" value="Genomic_DNA"/>
</dbReference>
<evidence type="ECO:0000313" key="1">
    <source>
        <dbReference type="EMBL" id="EDQ98462.1"/>
    </source>
</evidence>
<dbReference type="InterPro" id="IPR036322">
    <property type="entry name" value="WD40_repeat_dom_sf"/>
</dbReference>
<dbReference type="InterPro" id="IPR015943">
    <property type="entry name" value="WD40/YVTN_repeat-like_dom_sf"/>
</dbReference>
<dbReference type="RefSeq" id="XP_001890887.1">
    <property type="nucleotide sequence ID" value="XM_001890852.1"/>
</dbReference>
<proteinExistence type="predicted"/>
<dbReference type="SUPFAM" id="SSF50978">
    <property type="entry name" value="WD40 repeat-like"/>
    <property type="match status" value="1"/>
</dbReference>
<dbReference type="KEGG" id="lbc:LACBIDRAFT_300254"/>
<dbReference type="Proteomes" id="UP000001194">
    <property type="component" value="Unassembled WGS sequence"/>
</dbReference>
<gene>
    <name evidence="1" type="ORF">LACBIDRAFT_300254</name>
    <name evidence="2" type="ORF">LACBIDRAFT_304080</name>
</gene>
<dbReference type="OrthoDB" id="64353at2759"/>
<dbReference type="AlphaFoldDB" id="B0DKX2"/>
<evidence type="ECO:0000313" key="2">
    <source>
        <dbReference type="EMBL" id="EDR04722.1"/>
    </source>
</evidence>
<dbReference type="EMBL" id="DS547116">
    <property type="protein sequence ID" value="EDR04722.1"/>
    <property type="molecule type" value="Genomic_DNA"/>
</dbReference>
<keyword evidence="3" id="KW-1185">Reference proteome</keyword>
<reference evidence="2 3" key="1">
    <citation type="journal article" date="2008" name="Nature">
        <title>The genome of Laccaria bicolor provides insights into mycorrhizal symbiosis.</title>
        <authorList>
            <person name="Martin F."/>
            <person name="Aerts A."/>
            <person name="Ahren D."/>
            <person name="Brun A."/>
            <person name="Danchin E.G.J."/>
            <person name="Duchaussoy F."/>
            <person name="Gibon J."/>
            <person name="Kohler A."/>
            <person name="Lindquist E."/>
            <person name="Pereda V."/>
            <person name="Salamov A."/>
            <person name="Shapiro H.J."/>
            <person name="Wuyts J."/>
            <person name="Blaudez D."/>
            <person name="Buee M."/>
            <person name="Brokstein P."/>
            <person name="Canbaeck B."/>
            <person name="Cohen D."/>
            <person name="Courty P.E."/>
            <person name="Coutinho P.M."/>
            <person name="Delaruelle C."/>
            <person name="Detter J.C."/>
            <person name="Deveau A."/>
            <person name="DiFazio S."/>
            <person name="Duplessis S."/>
            <person name="Fraissinet-Tachet L."/>
            <person name="Lucic E."/>
            <person name="Frey-Klett P."/>
            <person name="Fourrey C."/>
            <person name="Feussner I."/>
            <person name="Gay G."/>
            <person name="Grimwood J."/>
            <person name="Hoegger P.J."/>
            <person name="Jain P."/>
            <person name="Kilaru S."/>
            <person name="Labbe J."/>
            <person name="Lin Y.C."/>
            <person name="Legue V."/>
            <person name="Le Tacon F."/>
            <person name="Marmeisse R."/>
            <person name="Melayah D."/>
            <person name="Montanini B."/>
            <person name="Muratet M."/>
            <person name="Nehls U."/>
            <person name="Niculita-Hirzel H."/>
            <person name="Oudot-Le Secq M.P."/>
            <person name="Peter M."/>
            <person name="Quesneville H."/>
            <person name="Rajashekar B."/>
            <person name="Reich M."/>
            <person name="Rouhier N."/>
            <person name="Schmutz J."/>
            <person name="Yin T."/>
            <person name="Chalot M."/>
            <person name="Henrissat B."/>
            <person name="Kuees U."/>
            <person name="Lucas S."/>
            <person name="Van de Peer Y."/>
            <person name="Podila G.K."/>
            <person name="Polle A."/>
            <person name="Pukkila P.J."/>
            <person name="Richardson P.M."/>
            <person name="Rouze P."/>
            <person name="Sanders I.R."/>
            <person name="Stajich J.E."/>
            <person name="Tunlid A."/>
            <person name="Tuskan G."/>
            <person name="Grigoriev I.V."/>
        </authorList>
    </citation>
    <scope>NUCLEOTIDE SEQUENCE [LARGE SCALE GENOMIC DNA]</scope>
    <source>
        <strain evidence="3">S238N-H82 / ATCC MYA-4686</strain>
    </source>
</reference>
<name>B0DKX2_LACBS</name>
<accession>B0DKX2</accession>
<dbReference type="RefSeq" id="XP_001884546.1">
    <property type="nucleotide sequence ID" value="XM_001884511.1"/>
</dbReference>
<dbReference type="InParanoid" id="B0DKX2"/>
<dbReference type="HOGENOM" id="CLU_1661046_0_0_1"/>
<evidence type="ECO:0000313" key="3">
    <source>
        <dbReference type="Proteomes" id="UP000001194"/>
    </source>
</evidence>
<dbReference type="GeneID" id="6086542"/>
<sequence length="162" mass="18373">MSMPSNPDKSNRQEAIKSLGGPLHAFSADGYKFAIATADGVVSVWDVRRKVPLGVFMADASRHDDWSIFILQFHSGMSGKEVLVFVENDISGHKIIHLVDATSFEMEETLYLPETDRDNRWSRASTLFFDPCGRSMYASVEGILFEWDFQKSMGLEWWLGEE</sequence>
<organism evidence="3">
    <name type="scientific">Laccaria bicolor (strain S238N-H82 / ATCC MYA-4686)</name>
    <name type="common">Bicoloured deceiver</name>
    <name type="synonym">Laccaria laccata var. bicolor</name>
    <dbReference type="NCBI Taxonomy" id="486041"/>
    <lineage>
        <taxon>Eukaryota</taxon>
        <taxon>Fungi</taxon>
        <taxon>Dikarya</taxon>
        <taxon>Basidiomycota</taxon>
        <taxon>Agaricomycotina</taxon>
        <taxon>Agaricomycetes</taxon>
        <taxon>Agaricomycetidae</taxon>
        <taxon>Agaricales</taxon>
        <taxon>Agaricineae</taxon>
        <taxon>Hydnangiaceae</taxon>
        <taxon>Laccaria</taxon>
    </lineage>
</organism>
<protein>
    <submittedName>
        <fullName evidence="2">Predicted protein</fullName>
    </submittedName>
</protein>